<evidence type="ECO:0000313" key="9">
    <source>
        <dbReference type="EMBL" id="GAB36628.1"/>
    </source>
</evidence>
<dbReference type="STRING" id="1108044.GOOTI_230_00530"/>
<evidence type="ECO:0000256" key="7">
    <source>
        <dbReference type="SAM" id="MobiDB-lite"/>
    </source>
</evidence>
<feature type="region of interest" description="Disordered" evidence="7">
    <location>
        <begin position="97"/>
        <end position="126"/>
    </location>
</feature>
<evidence type="ECO:0000256" key="8">
    <source>
        <dbReference type="SAM" id="Phobius"/>
    </source>
</evidence>
<dbReference type="InterPro" id="IPR006043">
    <property type="entry name" value="NCS2"/>
</dbReference>
<keyword evidence="10" id="KW-1185">Reference proteome</keyword>
<reference evidence="9" key="1">
    <citation type="submission" date="2012-02" db="EMBL/GenBank/DDBJ databases">
        <title>Whole genome shotgun sequence of Gordonia otitidis NBRC 100426.</title>
        <authorList>
            <person name="Yoshida I."/>
            <person name="Hosoyama A."/>
            <person name="Tsuchikane K."/>
            <person name="Katsumata H."/>
            <person name="Yamazaki S."/>
            <person name="Fujita N."/>
        </authorList>
    </citation>
    <scope>NUCLEOTIDE SEQUENCE [LARGE SCALE GENOMIC DNA]</scope>
    <source>
        <strain evidence="9">NBRC 100426</strain>
    </source>
</reference>
<protein>
    <submittedName>
        <fullName evidence="9">Xanthine permease</fullName>
    </submittedName>
</protein>
<evidence type="ECO:0000256" key="3">
    <source>
        <dbReference type="ARBA" id="ARBA00022448"/>
    </source>
</evidence>
<sequence length="126" mass="13203">MTTEATPASTPAKKRKRVHPVDQVPPPGKLVALGAQHVVAFYAGAVLVPLLIARAIGLDSDALTMLITADLFTCGIASLLQSVGIWKIGVRLPLLQASPSPRSHLSSRSPTRTAADASACRRSTAR</sequence>
<evidence type="ECO:0000313" key="10">
    <source>
        <dbReference type="Proteomes" id="UP000005038"/>
    </source>
</evidence>
<comment type="subcellular location">
    <subcellularLocation>
        <location evidence="1">Membrane</location>
        <topology evidence="1">Multi-pass membrane protein</topology>
    </subcellularLocation>
</comment>
<dbReference type="Proteomes" id="UP000005038">
    <property type="component" value="Unassembled WGS sequence"/>
</dbReference>
<organism evidence="9 10">
    <name type="scientific">Gordonia otitidis (strain DSM 44809 / CCUG 52243 / JCM 12355 / NBRC 100426 / IFM 10032)</name>
    <dbReference type="NCBI Taxonomy" id="1108044"/>
    <lineage>
        <taxon>Bacteria</taxon>
        <taxon>Bacillati</taxon>
        <taxon>Actinomycetota</taxon>
        <taxon>Actinomycetes</taxon>
        <taxon>Mycobacteriales</taxon>
        <taxon>Gordoniaceae</taxon>
        <taxon>Gordonia</taxon>
    </lineage>
</organism>
<accession>H5TT20</accession>
<comment type="caution">
    <text evidence="9">The sequence shown here is derived from an EMBL/GenBank/DDBJ whole genome shotgun (WGS) entry which is preliminary data.</text>
</comment>
<comment type="similarity">
    <text evidence="2">Belongs to the nucleobase:cation symporter-2 (NCS2) (TC 2.A.40) family.</text>
</comment>
<evidence type="ECO:0000256" key="5">
    <source>
        <dbReference type="ARBA" id="ARBA00022989"/>
    </source>
</evidence>
<feature type="compositionally biased region" description="Low complexity" evidence="7">
    <location>
        <begin position="98"/>
        <end position="112"/>
    </location>
</feature>
<keyword evidence="4 8" id="KW-0812">Transmembrane</keyword>
<evidence type="ECO:0000256" key="4">
    <source>
        <dbReference type="ARBA" id="ARBA00022692"/>
    </source>
</evidence>
<dbReference type="PANTHER" id="PTHR42810:SF4">
    <property type="entry name" value="URIC ACID TRANSPORTER UACT"/>
    <property type="match status" value="1"/>
</dbReference>
<keyword evidence="5 8" id="KW-1133">Transmembrane helix</keyword>
<gene>
    <name evidence="9" type="ORF">GOOTI_230_00530</name>
</gene>
<dbReference type="GO" id="GO:0042907">
    <property type="term" value="F:xanthine transmembrane transporter activity"/>
    <property type="evidence" value="ECO:0007669"/>
    <property type="project" value="TreeGrafter"/>
</dbReference>
<dbReference type="Pfam" id="PF00860">
    <property type="entry name" value="Xan_ur_permease"/>
    <property type="match status" value="1"/>
</dbReference>
<keyword evidence="3" id="KW-0813">Transport</keyword>
<feature type="transmembrane region" description="Helical" evidence="8">
    <location>
        <begin position="62"/>
        <end position="86"/>
    </location>
</feature>
<dbReference type="EMBL" id="BAFB01000230">
    <property type="protein sequence ID" value="GAB36628.1"/>
    <property type="molecule type" value="Genomic_DNA"/>
</dbReference>
<name>H5TT20_GORO1</name>
<proteinExistence type="inferred from homology"/>
<dbReference type="AlphaFoldDB" id="H5TT20"/>
<keyword evidence="6 8" id="KW-0472">Membrane</keyword>
<evidence type="ECO:0000256" key="1">
    <source>
        <dbReference type="ARBA" id="ARBA00004141"/>
    </source>
</evidence>
<feature type="region of interest" description="Disordered" evidence="7">
    <location>
        <begin position="1"/>
        <end position="23"/>
    </location>
</feature>
<evidence type="ECO:0000256" key="6">
    <source>
        <dbReference type="ARBA" id="ARBA00023136"/>
    </source>
</evidence>
<feature type="transmembrane region" description="Helical" evidence="8">
    <location>
        <begin position="38"/>
        <end position="56"/>
    </location>
</feature>
<dbReference type="GO" id="GO:0005886">
    <property type="term" value="C:plasma membrane"/>
    <property type="evidence" value="ECO:0007669"/>
    <property type="project" value="TreeGrafter"/>
</dbReference>
<dbReference type="PANTHER" id="PTHR42810">
    <property type="entry name" value="PURINE PERMEASE C1399.01C-RELATED"/>
    <property type="match status" value="1"/>
</dbReference>
<evidence type="ECO:0000256" key="2">
    <source>
        <dbReference type="ARBA" id="ARBA00008821"/>
    </source>
</evidence>